<dbReference type="InterPro" id="IPR039042">
    <property type="entry name" value="Alg13-like"/>
</dbReference>
<dbReference type="SUPFAM" id="SSF53756">
    <property type="entry name" value="UDP-Glycosyltransferase/glycogen phosphorylase"/>
    <property type="match status" value="1"/>
</dbReference>
<comment type="subcellular location">
    <subcellularLocation>
        <location evidence="1">Endoplasmic reticulum</location>
    </subcellularLocation>
</comment>
<dbReference type="InterPro" id="IPR007235">
    <property type="entry name" value="Glyco_trans_28_C"/>
</dbReference>
<dbReference type="AlphaFoldDB" id="A0AB74H530"/>
<gene>
    <name evidence="7" type="ORF">NCTC9828_01344</name>
</gene>
<dbReference type="GO" id="GO:0016758">
    <property type="term" value="F:hexosyltransferase activity"/>
    <property type="evidence" value="ECO:0007669"/>
    <property type="project" value="InterPro"/>
</dbReference>
<evidence type="ECO:0000256" key="5">
    <source>
        <dbReference type="ARBA" id="ARBA00022824"/>
    </source>
</evidence>
<comment type="caution">
    <text evidence="7">The sequence shown here is derived from an EMBL/GenBank/DDBJ whole genome shotgun (WGS) entry which is preliminary data.</text>
</comment>
<sequence length="200" mass="22930">MIFVTVGTHEQQFNRLIKEVDRLKGTGAIDQEVFIQTGYSDFEPQNCQWSKFLSYDDMNSYMKEAEIVITHGGPATFMNAVSKGKKTIVVPRQEQFGEHVNNHQVDFVNKVKTMYNFDIVVDIERLQNVVYEGTMNRPFLETNRSNFIEEFKVILKELCDEKSLSIILCKHSSKADIVNQIGFQVCPYIGQNLCGFVVLA</sequence>
<dbReference type="PANTHER" id="PTHR12867">
    <property type="entry name" value="GLYCOSYL TRANSFERASE-RELATED"/>
    <property type="match status" value="1"/>
</dbReference>
<proteinExistence type="inferred from homology"/>
<dbReference type="GO" id="GO:0006488">
    <property type="term" value="P:dolichol-linked oligosaccharide biosynthetic process"/>
    <property type="evidence" value="ECO:0007669"/>
    <property type="project" value="InterPro"/>
</dbReference>
<accession>A0AB74H530</accession>
<keyword evidence="5" id="KW-0256">Endoplasmic reticulum</keyword>
<feature type="domain" description="Glycosyl transferase family 28 C-terminal" evidence="6">
    <location>
        <begin position="1"/>
        <end position="157"/>
    </location>
</feature>
<organism evidence="7 8">
    <name type="scientific">Streptococcus agalactiae</name>
    <dbReference type="NCBI Taxonomy" id="1311"/>
    <lineage>
        <taxon>Bacteria</taxon>
        <taxon>Bacillati</taxon>
        <taxon>Bacillota</taxon>
        <taxon>Bacilli</taxon>
        <taxon>Lactobacillales</taxon>
        <taxon>Streptococcaceae</taxon>
        <taxon>Streptococcus</taxon>
    </lineage>
</organism>
<evidence type="ECO:0000256" key="2">
    <source>
        <dbReference type="ARBA" id="ARBA00006962"/>
    </source>
</evidence>
<protein>
    <submittedName>
        <fullName evidence="7">Glycosyl transferase CpsG</fullName>
    </submittedName>
</protein>
<keyword evidence="4 7" id="KW-0808">Transferase</keyword>
<evidence type="ECO:0000256" key="3">
    <source>
        <dbReference type="ARBA" id="ARBA00022676"/>
    </source>
</evidence>
<dbReference type="EMBL" id="UHEW01000005">
    <property type="protein sequence ID" value="SUN29072.1"/>
    <property type="molecule type" value="Genomic_DNA"/>
</dbReference>
<dbReference type="Pfam" id="PF04101">
    <property type="entry name" value="Glyco_tran_28_C"/>
    <property type="match status" value="1"/>
</dbReference>
<comment type="similarity">
    <text evidence="2">Belongs to the glycosyltransferase 28 family.</text>
</comment>
<name>A0AB74H530_STRAG</name>
<evidence type="ECO:0000313" key="7">
    <source>
        <dbReference type="EMBL" id="SUN29072.1"/>
    </source>
</evidence>
<evidence type="ECO:0000259" key="6">
    <source>
        <dbReference type="Pfam" id="PF04101"/>
    </source>
</evidence>
<dbReference type="Gene3D" id="3.40.50.2000">
    <property type="entry name" value="Glycogen Phosphorylase B"/>
    <property type="match status" value="1"/>
</dbReference>
<evidence type="ECO:0000256" key="1">
    <source>
        <dbReference type="ARBA" id="ARBA00004240"/>
    </source>
</evidence>
<reference evidence="7 8" key="1">
    <citation type="submission" date="2018-06" db="EMBL/GenBank/DDBJ databases">
        <authorList>
            <consortium name="Pathogen Informatics"/>
            <person name="Doyle S."/>
        </authorList>
    </citation>
    <scope>NUCLEOTIDE SEQUENCE [LARGE SCALE GENOMIC DNA]</scope>
    <source>
        <strain evidence="7 8">NCTC9828</strain>
    </source>
</reference>
<dbReference type="PANTHER" id="PTHR12867:SF6">
    <property type="entry name" value="N-ACETYLGLUCOSAMINYLDIPHOSPHODOLICHOL N-ACETYLGLUCOSAMINYLTRANSFERASE"/>
    <property type="match status" value="1"/>
</dbReference>
<evidence type="ECO:0000256" key="4">
    <source>
        <dbReference type="ARBA" id="ARBA00022679"/>
    </source>
</evidence>
<evidence type="ECO:0000313" key="8">
    <source>
        <dbReference type="Proteomes" id="UP000255140"/>
    </source>
</evidence>
<dbReference type="Proteomes" id="UP000255140">
    <property type="component" value="Unassembled WGS sequence"/>
</dbReference>
<keyword evidence="3" id="KW-0328">Glycosyltransferase</keyword>